<dbReference type="GO" id="GO:1990351">
    <property type="term" value="C:transporter complex"/>
    <property type="evidence" value="ECO:0007669"/>
    <property type="project" value="TreeGrafter"/>
</dbReference>
<keyword evidence="1" id="KW-0472">Membrane</keyword>
<evidence type="ECO:0000259" key="4">
    <source>
        <dbReference type="Pfam" id="PF19838"/>
    </source>
</evidence>
<evidence type="ECO:0000313" key="6">
    <source>
        <dbReference type="Proteomes" id="UP000319771"/>
    </source>
</evidence>
<name>A0A538U9A1_UNCEI</name>
<dbReference type="Pfam" id="PF19838">
    <property type="entry name" value="LptD_2"/>
    <property type="match status" value="1"/>
</dbReference>
<dbReference type="GO" id="GO:0009279">
    <property type="term" value="C:cell outer membrane"/>
    <property type="evidence" value="ECO:0007669"/>
    <property type="project" value="TreeGrafter"/>
</dbReference>
<evidence type="ECO:0008006" key="7">
    <source>
        <dbReference type="Google" id="ProtNLM"/>
    </source>
</evidence>
<organism evidence="5 6">
    <name type="scientific">Eiseniibacteriota bacterium</name>
    <dbReference type="NCBI Taxonomy" id="2212470"/>
    <lineage>
        <taxon>Bacteria</taxon>
        <taxon>Candidatus Eiseniibacteriota</taxon>
    </lineage>
</organism>
<protein>
    <recommendedName>
        <fullName evidence="7">LPS-assembly protein LptD</fullName>
    </recommendedName>
</protein>
<dbReference type="InterPro" id="IPR045659">
    <property type="entry name" value="LptD_2"/>
</dbReference>
<evidence type="ECO:0000256" key="2">
    <source>
        <dbReference type="SAM" id="SignalP"/>
    </source>
</evidence>
<dbReference type="InterPro" id="IPR005653">
    <property type="entry name" value="OstA-like_N"/>
</dbReference>
<evidence type="ECO:0000313" key="5">
    <source>
        <dbReference type="EMBL" id="TMQ72466.1"/>
    </source>
</evidence>
<feature type="signal peptide" evidence="2">
    <location>
        <begin position="1"/>
        <end position="19"/>
    </location>
</feature>
<comment type="caution">
    <text evidence="5">The sequence shown here is derived from an EMBL/GenBank/DDBJ whole genome shotgun (WGS) entry which is preliminary data.</text>
</comment>
<feature type="domain" description="Organic solvent tolerance-like N-terminal" evidence="3">
    <location>
        <begin position="48"/>
        <end position="164"/>
    </location>
</feature>
<feature type="chain" id="PRO_5021706891" description="LPS-assembly protein LptD" evidence="2">
    <location>
        <begin position="20"/>
        <end position="1151"/>
    </location>
</feature>
<dbReference type="EMBL" id="VBPB01000107">
    <property type="protein sequence ID" value="TMQ72466.1"/>
    <property type="molecule type" value="Genomic_DNA"/>
</dbReference>
<reference evidence="5 6" key="1">
    <citation type="journal article" date="2019" name="Nat. Microbiol.">
        <title>Mediterranean grassland soil C-N compound turnover is dependent on rainfall and depth, and is mediated by genomically divergent microorganisms.</title>
        <authorList>
            <person name="Diamond S."/>
            <person name="Andeer P.F."/>
            <person name="Li Z."/>
            <person name="Crits-Christoph A."/>
            <person name="Burstein D."/>
            <person name="Anantharaman K."/>
            <person name="Lane K.R."/>
            <person name="Thomas B.C."/>
            <person name="Pan C."/>
            <person name="Northen T.R."/>
            <person name="Banfield J.F."/>
        </authorList>
    </citation>
    <scope>NUCLEOTIDE SEQUENCE [LARGE SCALE GENOMIC DNA]</scope>
    <source>
        <strain evidence="5">WS_11</strain>
    </source>
</reference>
<dbReference type="Gene3D" id="2.60.450.10">
    <property type="entry name" value="Lipopolysaccharide (LPS) transport protein A like domain"/>
    <property type="match status" value="3"/>
</dbReference>
<dbReference type="InterPro" id="IPR050218">
    <property type="entry name" value="LptD"/>
</dbReference>
<dbReference type="Proteomes" id="UP000319771">
    <property type="component" value="Unassembled WGS sequence"/>
</dbReference>
<keyword evidence="2" id="KW-0732">Signal</keyword>
<keyword evidence="1" id="KW-0998">Cell outer membrane</keyword>
<feature type="domain" description="LPS-assembly protein LptD central" evidence="4">
    <location>
        <begin position="536"/>
        <end position="994"/>
    </location>
</feature>
<dbReference type="Pfam" id="PF03968">
    <property type="entry name" value="LptD_N"/>
    <property type="match status" value="1"/>
</dbReference>
<evidence type="ECO:0000256" key="1">
    <source>
        <dbReference type="ARBA" id="ARBA00023237"/>
    </source>
</evidence>
<sequence>MRRGLASLLVLGGMGLTAAARGAAPEAPAPPLNLAADNVSGTRGPEGDIVLLNGNVHITRGTTVITSETGRYLRGKGMLYLDRHVRMVDSTTTVSCDHAAYSENSDVLELMGAVHITDRDAVLEAPSGTYDRKHGRADLYGRVTAADSTQRVTCDRLAYFRNENRFEARGHVVGEDVHHRTTLLADSVDYHRADHEAVARGNPVMRSRDKDGRVAELRAITLRLNSEQRLAEAIDSVRVGRDTLQARADYALFDDQADRGWLLGHPRAWDDETTVTGDTLEIWTEHRALRRFVVRHGATIDYAGARPDTRGETSRLTGQQIDVFFANDVMDSLVAVGQAKDEYQAVPRAGKTAEKNHSQGDTITVFFADRKIERAVVEGTASGEYHFEVGEGDTLAAQTEVVKYDAPRIEFIVPKDRIVLDRRSHLTYKELELHAKRVEFNSEQQTLVATGDPKLVDRGEEVTGHLMTYDLETRTGNIYKAETAFEKGLYHGERIRKVGDNELEVMDGSYSTCDRDPPDYRFQSHRMKVYLRDKLVAKPVVFYVKNVPLFALPFYVFPIKPGRHSGFMFPQTEFGFNNKAGQFIRNAGYYWAPNDYFDVTASGDYYQAEPSWVLRGDLVYNLLYRFAGRVNGTYARSGADNDQRWSLTADHSQDISDKTHLTAQASFVSSREYNRDLLFNRTLSQRLDRFLTSSLSISHYAGWASMNVVFDRRQDLDADQSLRDPTAVPGQVASLPNLTETLPSVSVTFPTRTLGALSFLKHTALAKPLSSVYFSLSSRFVTFHQRTGFLDDLDSLRQRNLTRRALASASSISDSRRLFGWLNLAPALNLNTVVFDHDKLGQRFVPTGTWSASVTSSTSLYGSFHPHLGPLVGLRHVVFPNLSFSYSPEFRGLTFVDASGIRRDRFEGFGGIGVSGFKNARMNFALGQRLQAKLKHGDAINHLDNLLAWDMGGSYNFLWREQLEKHPLSTINSAMRLQPPGLLSADLSWVTDVYSQRPLRSMAYDISMGFTGKTGHRPGVGGTGEIPLEKTPTVEEVDFSEPWSLSLAYSSSGGYGSGSRWSSTSVLNGVAHYGFSRSWRIDYSASFDATRHEVLTQRFGLSRDLHCWLASFSRTFNPGSEAEYYFRLEIKDQKELYLERGTRISSYGGIQ</sequence>
<proteinExistence type="predicted"/>
<evidence type="ECO:0000259" key="3">
    <source>
        <dbReference type="Pfam" id="PF03968"/>
    </source>
</evidence>
<dbReference type="AlphaFoldDB" id="A0A538U9A1"/>
<dbReference type="PANTHER" id="PTHR30189">
    <property type="entry name" value="LPS-ASSEMBLY PROTEIN"/>
    <property type="match status" value="1"/>
</dbReference>
<gene>
    <name evidence="5" type="ORF">E6K81_07395</name>
</gene>
<dbReference type="PANTHER" id="PTHR30189:SF1">
    <property type="entry name" value="LPS-ASSEMBLY PROTEIN LPTD"/>
    <property type="match status" value="1"/>
</dbReference>
<accession>A0A538U9A1</accession>